<dbReference type="RefSeq" id="WP_045363435.1">
    <property type="nucleotide sequence ID" value="NZ_AP014648.1"/>
</dbReference>
<dbReference type="GO" id="GO:0003677">
    <property type="term" value="F:DNA binding"/>
    <property type="evidence" value="ECO:0007669"/>
    <property type="project" value="UniProtKB-UniRule"/>
</dbReference>
<dbReference type="PANTHER" id="PTHR30349">
    <property type="entry name" value="PHAGE INTEGRASE-RELATED"/>
    <property type="match status" value="1"/>
</dbReference>
<dbReference type="Proteomes" id="UP000031643">
    <property type="component" value="Chromosome"/>
</dbReference>
<dbReference type="Pfam" id="PF14659">
    <property type="entry name" value="Phage_int_SAM_3"/>
    <property type="match status" value="1"/>
</dbReference>
<evidence type="ECO:0000313" key="8">
    <source>
        <dbReference type="Proteomes" id="UP000031643"/>
    </source>
</evidence>
<dbReference type="EMBL" id="AP014648">
    <property type="protein sequence ID" value="BAQ15606.1"/>
    <property type="molecule type" value="Genomic_DNA"/>
</dbReference>
<dbReference type="HOGENOM" id="CLU_027562_17_1_5"/>
<proteinExistence type="predicted"/>
<evidence type="ECO:0000256" key="1">
    <source>
        <dbReference type="ARBA" id="ARBA00022908"/>
    </source>
</evidence>
<evidence type="ECO:0000256" key="2">
    <source>
        <dbReference type="ARBA" id="ARBA00023125"/>
    </source>
</evidence>
<evidence type="ECO:0000259" key="6">
    <source>
        <dbReference type="PROSITE" id="PS51900"/>
    </source>
</evidence>
<dbReference type="InterPro" id="IPR002104">
    <property type="entry name" value="Integrase_catalytic"/>
</dbReference>
<evidence type="ECO:0000256" key="3">
    <source>
        <dbReference type="ARBA" id="ARBA00023172"/>
    </source>
</evidence>
<accession>A0A0A8JYV4</accession>
<protein>
    <submittedName>
        <fullName evidence="7">Integrase</fullName>
    </submittedName>
</protein>
<dbReference type="KEGG" id="mcg:GL4_0136"/>
<dbReference type="InterPro" id="IPR013762">
    <property type="entry name" value="Integrase-like_cat_sf"/>
</dbReference>
<feature type="domain" description="Tyr recombinase" evidence="5">
    <location>
        <begin position="174"/>
        <end position="371"/>
    </location>
</feature>
<dbReference type="Gene3D" id="1.10.443.10">
    <property type="entry name" value="Intergrase catalytic core"/>
    <property type="match status" value="1"/>
</dbReference>
<evidence type="ECO:0000256" key="4">
    <source>
        <dbReference type="PROSITE-ProRule" id="PRU01248"/>
    </source>
</evidence>
<dbReference type="InterPro" id="IPR011010">
    <property type="entry name" value="DNA_brk_join_enz"/>
</dbReference>
<keyword evidence="3" id="KW-0233">DNA recombination</keyword>
<dbReference type="InterPro" id="IPR010998">
    <property type="entry name" value="Integrase_recombinase_N"/>
</dbReference>
<dbReference type="Pfam" id="PF00589">
    <property type="entry name" value="Phage_integrase"/>
    <property type="match status" value="1"/>
</dbReference>
<sequence length="390" mass="43370">MRGHIRKRGGSSWAIVLDLGRDAAGKRRQKWHSIKGTRRDAQRELARLLNELNIGAYVEPARMTVSEFFDRWLADYAKPKVSAKTFERYREMIDGHIRPALGTYMLPKLAPLHIQSFYSHALARGRKDGKGGLSAQSVVHFHRVLHKALAQAVKWQLLARNPVDAVEPPRAERKEMRALDEEETAKLLGLLDGNRLYAPVFLAVTTGLRRGEILGLRWSDMDLEAGTLTVVQSLEQTKDGLKFKAPKTHRSRRSIALPAMTVEVLRAHRAAQAEERLALGPAYEENGLVCPRPGGGSWAPDAFSTAFAAFVRRSGMKPFRFHDLRHSHATHLLRAGVHPKVVSERLGHSSVGITLDTYSHVLPGMQQEAVKLVDFALATAIAQHGKVGPS</sequence>
<evidence type="ECO:0000259" key="5">
    <source>
        <dbReference type="PROSITE" id="PS51898"/>
    </source>
</evidence>
<dbReference type="PROSITE" id="PS51898">
    <property type="entry name" value="TYR_RECOMBINASE"/>
    <property type="match status" value="1"/>
</dbReference>
<dbReference type="InterPro" id="IPR044068">
    <property type="entry name" value="CB"/>
</dbReference>
<evidence type="ECO:0000313" key="7">
    <source>
        <dbReference type="EMBL" id="BAQ15606.1"/>
    </source>
</evidence>
<gene>
    <name evidence="7" type="ORF">GL4_0136</name>
</gene>
<keyword evidence="1" id="KW-0229">DNA integration</keyword>
<dbReference type="InterPro" id="IPR004107">
    <property type="entry name" value="Integrase_SAM-like_N"/>
</dbReference>
<dbReference type="InterPro" id="IPR050090">
    <property type="entry name" value="Tyrosine_recombinase_XerCD"/>
</dbReference>
<dbReference type="OrthoDB" id="9785687at2"/>
<keyword evidence="8" id="KW-1185">Reference proteome</keyword>
<reference evidence="7 8" key="1">
    <citation type="submission" date="2014-09" db="EMBL/GenBank/DDBJ databases">
        <title>Genome sequencing of Methyloceanibacter caenitepidi Gela4.</title>
        <authorList>
            <person name="Takeuchi M."/>
            <person name="Susumu S."/>
            <person name="Kamagata Y."/>
            <person name="Oshima K."/>
            <person name="Hattori M."/>
            <person name="Iwasaki W."/>
        </authorList>
    </citation>
    <scope>NUCLEOTIDE SEQUENCE [LARGE SCALE GENOMIC DNA]</scope>
    <source>
        <strain evidence="7 8">Gela4</strain>
    </source>
</reference>
<dbReference type="PROSITE" id="PS51900">
    <property type="entry name" value="CB"/>
    <property type="match status" value="1"/>
</dbReference>
<dbReference type="CDD" id="cd01189">
    <property type="entry name" value="INT_ICEBs1_C_like"/>
    <property type="match status" value="1"/>
</dbReference>
<dbReference type="AlphaFoldDB" id="A0A0A8JYV4"/>
<feature type="domain" description="Core-binding (CB)" evidence="6">
    <location>
        <begin position="63"/>
        <end position="153"/>
    </location>
</feature>
<name>A0A0A8JYV4_9HYPH</name>
<organism evidence="7 8">
    <name type="scientific">Methyloceanibacter caenitepidi</name>
    <dbReference type="NCBI Taxonomy" id="1384459"/>
    <lineage>
        <taxon>Bacteria</taxon>
        <taxon>Pseudomonadati</taxon>
        <taxon>Pseudomonadota</taxon>
        <taxon>Alphaproteobacteria</taxon>
        <taxon>Hyphomicrobiales</taxon>
        <taxon>Hyphomicrobiaceae</taxon>
        <taxon>Methyloceanibacter</taxon>
    </lineage>
</organism>
<dbReference type="STRING" id="1384459.GL4_0136"/>
<dbReference type="Gene3D" id="1.10.150.130">
    <property type="match status" value="1"/>
</dbReference>
<keyword evidence="2 4" id="KW-0238">DNA-binding</keyword>
<dbReference type="GO" id="GO:0006310">
    <property type="term" value="P:DNA recombination"/>
    <property type="evidence" value="ECO:0007669"/>
    <property type="project" value="UniProtKB-KW"/>
</dbReference>
<dbReference type="SUPFAM" id="SSF56349">
    <property type="entry name" value="DNA breaking-rejoining enzymes"/>
    <property type="match status" value="1"/>
</dbReference>
<dbReference type="PANTHER" id="PTHR30349:SF91">
    <property type="entry name" value="INTA PROTEIN"/>
    <property type="match status" value="1"/>
</dbReference>
<dbReference type="GO" id="GO:0015074">
    <property type="term" value="P:DNA integration"/>
    <property type="evidence" value="ECO:0007669"/>
    <property type="project" value="UniProtKB-KW"/>
</dbReference>